<evidence type="ECO:0000313" key="4">
    <source>
        <dbReference type="Proteomes" id="UP000824890"/>
    </source>
</evidence>
<keyword evidence="2" id="KW-0472">Membrane</keyword>
<feature type="transmembrane region" description="Helical" evidence="2">
    <location>
        <begin position="78"/>
        <end position="95"/>
    </location>
</feature>
<protein>
    <submittedName>
        <fullName evidence="3">Uncharacterized protein</fullName>
    </submittedName>
</protein>
<name>A0ABQ8B9N8_BRANA</name>
<feature type="region of interest" description="Disordered" evidence="1">
    <location>
        <begin position="168"/>
        <end position="191"/>
    </location>
</feature>
<sequence>ANMSSKLDKAILIGSLGFCFKHSTNEQDSVNYIKEKHAVILITKEDSVSYITKKYCVLFEEAMIKRVFVIMSKINQHLLLYHILIISLIMYLDYIKEKQVELYREDKIKALYEHITTKHTNYQVEAESRCSLKKMMTHENEWSTKDKMKVIQSLSQLELCLVTFHSAEKEKAGGKKTQSGKKNANGKKSRK</sequence>
<keyword evidence="4" id="KW-1185">Reference proteome</keyword>
<comment type="caution">
    <text evidence="3">The sequence shown here is derived from an EMBL/GenBank/DDBJ whole genome shotgun (WGS) entry which is preliminary data.</text>
</comment>
<feature type="non-terminal residue" evidence="3">
    <location>
        <position position="1"/>
    </location>
</feature>
<organism evidence="3 4">
    <name type="scientific">Brassica napus</name>
    <name type="common">Rape</name>
    <dbReference type="NCBI Taxonomy" id="3708"/>
    <lineage>
        <taxon>Eukaryota</taxon>
        <taxon>Viridiplantae</taxon>
        <taxon>Streptophyta</taxon>
        <taxon>Embryophyta</taxon>
        <taxon>Tracheophyta</taxon>
        <taxon>Spermatophyta</taxon>
        <taxon>Magnoliopsida</taxon>
        <taxon>eudicotyledons</taxon>
        <taxon>Gunneridae</taxon>
        <taxon>Pentapetalae</taxon>
        <taxon>rosids</taxon>
        <taxon>malvids</taxon>
        <taxon>Brassicales</taxon>
        <taxon>Brassicaceae</taxon>
        <taxon>Brassiceae</taxon>
        <taxon>Brassica</taxon>
    </lineage>
</organism>
<dbReference type="Proteomes" id="UP000824890">
    <property type="component" value="Unassembled WGS sequence"/>
</dbReference>
<keyword evidence="2" id="KW-1133">Transmembrane helix</keyword>
<evidence type="ECO:0000256" key="2">
    <source>
        <dbReference type="SAM" id="Phobius"/>
    </source>
</evidence>
<gene>
    <name evidence="3" type="ORF">HID58_040484</name>
</gene>
<reference evidence="3 4" key="1">
    <citation type="submission" date="2021-05" db="EMBL/GenBank/DDBJ databases">
        <title>Genome Assembly of Synthetic Allotetraploid Brassica napus Reveals Homoeologous Exchanges between Subgenomes.</title>
        <authorList>
            <person name="Davis J.T."/>
        </authorList>
    </citation>
    <scope>NUCLEOTIDE SEQUENCE [LARGE SCALE GENOMIC DNA]</scope>
    <source>
        <strain evidence="4">cv. Da-Ae</strain>
        <tissue evidence="3">Seedling</tissue>
    </source>
</reference>
<accession>A0ABQ8B9N8</accession>
<dbReference type="EMBL" id="JAGKQM010000011">
    <property type="protein sequence ID" value="KAH0900981.1"/>
    <property type="molecule type" value="Genomic_DNA"/>
</dbReference>
<evidence type="ECO:0000256" key="1">
    <source>
        <dbReference type="SAM" id="MobiDB-lite"/>
    </source>
</evidence>
<proteinExistence type="predicted"/>
<keyword evidence="2" id="KW-0812">Transmembrane</keyword>
<evidence type="ECO:0000313" key="3">
    <source>
        <dbReference type="EMBL" id="KAH0900981.1"/>
    </source>
</evidence>